<dbReference type="EMBL" id="CP108164">
    <property type="protein sequence ID" value="WTQ80737.1"/>
    <property type="molecule type" value="Genomic_DNA"/>
</dbReference>
<gene>
    <name evidence="1" type="ORF">OG350_10605</name>
</gene>
<organism evidence="1 2">
    <name type="scientific">Streptomyces achromogenes</name>
    <dbReference type="NCBI Taxonomy" id="67255"/>
    <lineage>
        <taxon>Bacteria</taxon>
        <taxon>Bacillati</taxon>
        <taxon>Actinomycetota</taxon>
        <taxon>Actinomycetes</taxon>
        <taxon>Kitasatosporales</taxon>
        <taxon>Streptomycetaceae</taxon>
        <taxon>Streptomyces</taxon>
    </lineage>
</organism>
<dbReference type="GeneID" id="97280876"/>
<reference evidence="1 2" key="1">
    <citation type="submission" date="2022-10" db="EMBL/GenBank/DDBJ databases">
        <title>The complete genomes of actinobacterial strains from the NBC collection.</title>
        <authorList>
            <person name="Joergensen T.S."/>
            <person name="Alvarez Arevalo M."/>
            <person name="Sterndorff E.B."/>
            <person name="Faurdal D."/>
            <person name="Vuksanovic O."/>
            <person name="Mourched A.-S."/>
            <person name="Charusanti P."/>
            <person name="Shaw S."/>
            <person name="Blin K."/>
            <person name="Weber T."/>
        </authorList>
    </citation>
    <scope>NUCLEOTIDE SEQUENCE [LARGE SCALE GENOMIC DNA]</scope>
    <source>
        <strain evidence="1 2">NBC_00156</strain>
    </source>
</reference>
<dbReference type="Proteomes" id="UP001622557">
    <property type="component" value="Chromosome"/>
</dbReference>
<proteinExistence type="predicted"/>
<evidence type="ECO:0000313" key="2">
    <source>
        <dbReference type="Proteomes" id="UP001622557"/>
    </source>
</evidence>
<sequence length="53" mass="5458">MTGAESPACVPGRGLLRGRTAVLTDDAQVRALFETAEAAHGRLDVVAVGSRHA</sequence>
<name>A0ABZ1KNK5_STRAH</name>
<evidence type="ECO:0000313" key="1">
    <source>
        <dbReference type="EMBL" id="WTQ80737.1"/>
    </source>
</evidence>
<keyword evidence="2" id="KW-1185">Reference proteome</keyword>
<dbReference type="RefSeq" id="WP_405446733.1">
    <property type="nucleotide sequence ID" value="NZ_CP108164.1"/>
</dbReference>
<protein>
    <submittedName>
        <fullName evidence="1">Uncharacterized protein</fullName>
    </submittedName>
</protein>
<accession>A0ABZ1KNK5</accession>